<keyword evidence="8" id="KW-1185">Reference proteome</keyword>
<feature type="transmembrane region" description="Helical" evidence="5">
    <location>
        <begin position="158"/>
        <end position="178"/>
    </location>
</feature>
<name>A0A518AX06_9BACT</name>
<dbReference type="Gene3D" id="1.20.1540.10">
    <property type="entry name" value="Rhomboid-like"/>
    <property type="match status" value="1"/>
</dbReference>
<evidence type="ECO:0000256" key="2">
    <source>
        <dbReference type="ARBA" id="ARBA00022692"/>
    </source>
</evidence>
<keyword evidence="2 5" id="KW-0812">Transmembrane</keyword>
<dbReference type="Proteomes" id="UP000317093">
    <property type="component" value="Chromosome"/>
</dbReference>
<feature type="transmembrane region" description="Helical" evidence="5">
    <location>
        <begin position="104"/>
        <end position="122"/>
    </location>
</feature>
<dbReference type="RefSeq" id="WP_419193097.1">
    <property type="nucleotide sequence ID" value="NZ_CP036279.1"/>
</dbReference>
<sequence>MSAEYPSRATEWQGSGGASGIAFHLAPWTTLLAVATLVVHFQPIVTESVGAPALLEYERAAVVSGQWWRLATGHLLHWSFGHLLLDLSAVVIIGGVLERMVRERYPTLLLGIAGTIGVSLCVFQPDVLVYRGLSGVASGLFAALLVMGLRRLKRFDEWGAMLMIVALFFLTKIGYEGLTGELFLATGTVGDIGDPVTLAHVSGALAGAVFASVIALPIGESPQRIDQRAVS</sequence>
<feature type="transmembrane region" description="Helical" evidence="5">
    <location>
        <begin position="21"/>
        <end position="41"/>
    </location>
</feature>
<dbReference type="InterPro" id="IPR035952">
    <property type="entry name" value="Rhomboid-like_sf"/>
</dbReference>
<gene>
    <name evidence="7" type="ORF">Pan216_00820</name>
</gene>
<dbReference type="PANTHER" id="PTHR43066">
    <property type="entry name" value="RHOMBOID-RELATED PROTEIN"/>
    <property type="match status" value="1"/>
</dbReference>
<feature type="transmembrane region" description="Helical" evidence="5">
    <location>
        <begin position="75"/>
        <end position="97"/>
    </location>
</feature>
<feature type="domain" description="Peptidase S54 rhomboid" evidence="6">
    <location>
        <begin position="65"/>
        <end position="214"/>
    </location>
</feature>
<protein>
    <submittedName>
        <fullName evidence="7">Rhomboid family protein</fullName>
    </submittedName>
</protein>
<dbReference type="InterPro" id="IPR023826">
    <property type="entry name" value="Rhom-like_SP_proteobac"/>
</dbReference>
<accession>A0A518AX06</accession>
<evidence type="ECO:0000256" key="3">
    <source>
        <dbReference type="ARBA" id="ARBA00022989"/>
    </source>
</evidence>
<evidence type="ECO:0000256" key="1">
    <source>
        <dbReference type="ARBA" id="ARBA00004141"/>
    </source>
</evidence>
<dbReference type="NCBIfam" id="TIGR03902">
    <property type="entry name" value="rhom_GG_sort"/>
    <property type="match status" value="1"/>
</dbReference>
<feature type="transmembrane region" description="Helical" evidence="5">
    <location>
        <begin position="128"/>
        <end position="146"/>
    </location>
</feature>
<dbReference type="AlphaFoldDB" id="A0A518AX06"/>
<evidence type="ECO:0000313" key="7">
    <source>
        <dbReference type="EMBL" id="QDU59254.1"/>
    </source>
</evidence>
<dbReference type="Pfam" id="PF01694">
    <property type="entry name" value="Rhomboid"/>
    <property type="match status" value="1"/>
</dbReference>
<feature type="transmembrane region" description="Helical" evidence="5">
    <location>
        <begin position="198"/>
        <end position="218"/>
    </location>
</feature>
<dbReference type="KEGG" id="knv:Pan216_00820"/>
<organism evidence="7 8">
    <name type="scientific">Kolteria novifilia</name>
    <dbReference type="NCBI Taxonomy" id="2527975"/>
    <lineage>
        <taxon>Bacteria</taxon>
        <taxon>Pseudomonadati</taxon>
        <taxon>Planctomycetota</taxon>
        <taxon>Planctomycetia</taxon>
        <taxon>Kolteriales</taxon>
        <taxon>Kolteriaceae</taxon>
        <taxon>Kolteria</taxon>
    </lineage>
</organism>
<dbReference type="SUPFAM" id="SSF144091">
    <property type="entry name" value="Rhomboid-like"/>
    <property type="match status" value="1"/>
</dbReference>
<proteinExistence type="predicted"/>
<dbReference type="GO" id="GO:0016020">
    <property type="term" value="C:membrane"/>
    <property type="evidence" value="ECO:0007669"/>
    <property type="project" value="UniProtKB-SubCell"/>
</dbReference>
<evidence type="ECO:0000256" key="5">
    <source>
        <dbReference type="SAM" id="Phobius"/>
    </source>
</evidence>
<dbReference type="EMBL" id="CP036279">
    <property type="protein sequence ID" value="QDU59254.1"/>
    <property type="molecule type" value="Genomic_DNA"/>
</dbReference>
<evidence type="ECO:0000259" key="6">
    <source>
        <dbReference type="Pfam" id="PF01694"/>
    </source>
</evidence>
<comment type="subcellular location">
    <subcellularLocation>
        <location evidence="1">Membrane</location>
        <topology evidence="1">Multi-pass membrane protein</topology>
    </subcellularLocation>
</comment>
<dbReference type="InterPro" id="IPR022764">
    <property type="entry name" value="Peptidase_S54_rhomboid_dom"/>
</dbReference>
<evidence type="ECO:0000256" key="4">
    <source>
        <dbReference type="ARBA" id="ARBA00023136"/>
    </source>
</evidence>
<dbReference type="GO" id="GO:0004252">
    <property type="term" value="F:serine-type endopeptidase activity"/>
    <property type="evidence" value="ECO:0007669"/>
    <property type="project" value="InterPro"/>
</dbReference>
<reference evidence="7 8" key="1">
    <citation type="submission" date="2019-02" db="EMBL/GenBank/DDBJ databases">
        <title>Deep-cultivation of Planctomycetes and their phenomic and genomic characterization uncovers novel biology.</title>
        <authorList>
            <person name="Wiegand S."/>
            <person name="Jogler M."/>
            <person name="Boedeker C."/>
            <person name="Pinto D."/>
            <person name="Vollmers J."/>
            <person name="Rivas-Marin E."/>
            <person name="Kohn T."/>
            <person name="Peeters S.H."/>
            <person name="Heuer A."/>
            <person name="Rast P."/>
            <person name="Oberbeckmann S."/>
            <person name="Bunk B."/>
            <person name="Jeske O."/>
            <person name="Meyerdierks A."/>
            <person name="Storesund J.E."/>
            <person name="Kallscheuer N."/>
            <person name="Luecker S."/>
            <person name="Lage O.M."/>
            <person name="Pohl T."/>
            <person name="Merkel B.J."/>
            <person name="Hornburger P."/>
            <person name="Mueller R.-W."/>
            <person name="Bruemmer F."/>
            <person name="Labrenz M."/>
            <person name="Spormann A.M."/>
            <person name="Op den Camp H."/>
            <person name="Overmann J."/>
            <person name="Amann R."/>
            <person name="Jetten M.S.M."/>
            <person name="Mascher T."/>
            <person name="Medema M.H."/>
            <person name="Devos D.P."/>
            <person name="Kaster A.-K."/>
            <person name="Ovreas L."/>
            <person name="Rohde M."/>
            <person name="Galperin M.Y."/>
            <person name="Jogler C."/>
        </authorList>
    </citation>
    <scope>NUCLEOTIDE SEQUENCE [LARGE SCALE GENOMIC DNA]</scope>
    <source>
        <strain evidence="7 8">Pan216</strain>
    </source>
</reference>
<evidence type="ECO:0000313" key="8">
    <source>
        <dbReference type="Proteomes" id="UP000317093"/>
    </source>
</evidence>
<keyword evidence="4 5" id="KW-0472">Membrane</keyword>
<keyword evidence="3 5" id="KW-1133">Transmembrane helix</keyword>